<name>A0A914QPQ5_9BILA</name>
<dbReference type="WBParaSite" id="PDA_v2.g29351.t1">
    <property type="protein sequence ID" value="PDA_v2.g29351.t1"/>
    <property type="gene ID" value="PDA_v2.g29351"/>
</dbReference>
<dbReference type="Gene3D" id="1.25.40.180">
    <property type="match status" value="1"/>
</dbReference>
<dbReference type="Pfam" id="PF02854">
    <property type="entry name" value="MIF4G"/>
    <property type="match status" value="1"/>
</dbReference>
<dbReference type="PANTHER" id="PTHR23253">
    <property type="entry name" value="EUKARYOTIC TRANSLATION INITIATION FACTOR 4 GAMMA"/>
    <property type="match status" value="1"/>
</dbReference>
<keyword evidence="3" id="KW-0648">Protein biosynthesis</keyword>
<feature type="domain" description="MIF4G" evidence="5">
    <location>
        <begin position="335"/>
        <end position="570"/>
    </location>
</feature>
<dbReference type="AlphaFoldDB" id="A0A914QPQ5"/>
<sequence length="615" mass="72333">MDITPSSSTSNYSQMLKEYEGKLDKFLDDPKIFEDLSQRIYSREIIQLVRENIKVFHTVPCPLSEEKLRQIGIDRGTMPSSVRVNYKDRRSYKNRQLARSNRQNINPSEIVNVNNQIQQESEKAASPSSTIERSELVKEYERTLDKLLDDPKSVEDISNQIYSKELIQLVREIIKVFHTVPCPLSEQELRRIGIDRSRMRPSVPVNYKKFFLFLAEKDRPSLIRYYEDKLDKLLNDSKTAEDISKKTYSRELIQLVREINQAFHIVQCPVNDIKLMDLNIITVERQKVVKKERQKQKVVGAPVKLHKCENPWKPVFSSDFQFSSFTGCLSTLNATRYVRGILNKITPSNYEYLLNQILEEQIWNDLKILPAVVDLIFAKAIEEQIYVEIYADLCLDLFNAEESFEEDQSNFLTELARKCQRCLNSIVLDYEKEFVKFEKEIARENDEKKKAALKEDLEEMKVIKKWRSFGFLRFISHLCKVPVLHFYTIQNCCNRLIKKSQEADTDFALFIEFIAVFIGIAGPPIAEKNEDPEYISIINKHVEFLEQQKSLLSPRIKCLIMDLSDLRKNEWKKIYNGPRNIKDKMDFLFEENRTAYGEANELCRDQLKKFVERIW</sequence>
<accession>A0A914QPQ5</accession>
<organism evidence="6 7">
    <name type="scientific">Panagrolaimus davidi</name>
    <dbReference type="NCBI Taxonomy" id="227884"/>
    <lineage>
        <taxon>Eukaryota</taxon>
        <taxon>Metazoa</taxon>
        <taxon>Ecdysozoa</taxon>
        <taxon>Nematoda</taxon>
        <taxon>Chromadorea</taxon>
        <taxon>Rhabditida</taxon>
        <taxon>Tylenchina</taxon>
        <taxon>Panagrolaimomorpha</taxon>
        <taxon>Panagrolaimoidea</taxon>
        <taxon>Panagrolaimidae</taxon>
        <taxon>Panagrolaimus</taxon>
    </lineage>
</organism>
<dbReference type="SUPFAM" id="SSF48371">
    <property type="entry name" value="ARM repeat"/>
    <property type="match status" value="1"/>
</dbReference>
<feature type="coiled-coil region" evidence="4">
    <location>
        <begin position="427"/>
        <end position="463"/>
    </location>
</feature>
<proteinExistence type="inferred from homology"/>
<dbReference type="InterPro" id="IPR003890">
    <property type="entry name" value="MIF4G-like_typ-3"/>
</dbReference>
<dbReference type="InterPro" id="IPR016024">
    <property type="entry name" value="ARM-type_fold"/>
</dbReference>
<dbReference type="GO" id="GO:0003729">
    <property type="term" value="F:mRNA binding"/>
    <property type="evidence" value="ECO:0007669"/>
    <property type="project" value="TreeGrafter"/>
</dbReference>
<evidence type="ECO:0000256" key="1">
    <source>
        <dbReference type="ARBA" id="ARBA00005775"/>
    </source>
</evidence>
<protein>
    <submittedName>
        <fullName evidence="7">MIF4G domain-containing protein</fullName>
    </submittedName>
</protein>
<keyword evidence="6" id="KW-1185">Reference proteome</keyword>
<evidence type="ECO:0000256" key="3">
    <source>
        <dbReference type="ARBA" id="ARBA00022917"/>
    </source>
</evidence>
<dbReference type="PANTHER" id="PTHR23253:SF9">
    <property type="entry name" value="EUKARYOTIC TRANSLATION INITIATION FACTOR 4 GAMMA 2"/>
    <property type="match status" value="1"/>
</dbReference>
<evidence type="ECO:0000256" key="4">
    <source>
        <dbReference type="SAM" id="Coils"/>
    </source>
</evidence>
<evidence type="ECO:0000313" key="7">
    <source>
        <dbReference type="WBParaSite" id="PDA_v2.g29351.t1"/>
    </source>
</evidence>
<dbReference type="Proteomes" id="UP000887578">
    <property type="component" value="Unplaced"/>
</dbReference>
<evidence type="ECO:0000313" key="6">
    <source>
        <dbReference type="Proteomes" id="UP000887578"/>
    </source>
</evidence>
<comment type="similarity">
    <text evidence="1">Belongs to the eukaryotic initiation factor 4G family.</text>
</comment>
<keyword evidence="4" id="KW-0175">Coiled coil</keyword>
<dbReference type="GO" id="GO:0016281">
    <property type="term" value="C:eukaryotic translation initiation factor 4F complex"/>
    <property type="evidence" value="ECO:0007669"/>
    <property type="project" value="TreeGrafter"/>
</dbReference>
<evidence type="ECO:0000259" key="5">
    <source>
        <dbReference type="SMART" id="SM00543"/>
    </source>
</evidence>
<keyword evidence="2" id="KW-0396">Initiation factor</keyword>
<dbReference type="SMART" id="SM00543">
    <property type="entry name" value="MIF4G"/>
    <property type="match status" value="1"/>
</dbReference>
<dbReference type="GO" id="GO:0003743">
    <property type="term" value="F:translation initiation factor activity"/>
    <property type="evidence" value="ECO:0007669"/>
    <property type="project" value="UniProtKB-KW"/>
</dbReference>
<reference evidence="7" key="1">
    <citation type="submission" date="2022-11" db="UniProtKB">
        <authorList>
            <consortium name="WormBaseParasite"/>
        </authorList>
    </citation>
    <scope>IDENTIFICATION</scope>
</reference>
<evidence type="ECO:0000256" key="2">
    <source>
        <dbReference type="ARBA" id="ARBA00022540"/>
    </source>
</evidence>